<keyword evidence="3 5" id="KW-0067">ATP-binding</keyword>
<dbReference type="GO" id="GO:0008017">
    <property type="term" value="F:microtubule binding"/>
    <property type="evidence" value="ECO:0007669"/>
    <property type="project" value="InterPro"/>
</dbReference>
<evidence type="ECO:0000256" key="6">
    <source>
        <dbReference type="RuleBase" id="RU000394"/>
    </source>
</evidence>
<keyword evidence="6" id="KW-0493">Microtubule</keyword>
<organism evidence="9 10">
    <name type="scientific">Amblyomma americanum</name>
    <name type="common">Lone star tick</name>
    <dbReference type="NCBI Taxonomy" id="6943"/>
    <lineage>
        <taxon>Eukaryota</taxon>
        <taxon>Metazoa</taxon>
        <taxon>Ecdysozoa</taxon>
        <taxon>Arthropoda</taxon>
        <taxon>Chelicerata</taxon>
        <taxon>Arachnida</taxon>
        <taxon>Acari</taxon>
        <taxon>Parasitiformes</taxon>
        <taxon>Ixodida</taxon>
        <taxon>Ixodoidea</taxon>
        <taxon>Ixodidae</taxon>
        <taxon>Amblyomminae</taxon>
        <taxon>Amblyomma</taxon>
    </lineage>
</organism>
<proteinExistence type="inferred from homology"/>
<reference evidence="9 10" key="1">
    <citation type="journal article" date="2023" name="Arcadia Sci">
        <title>De novo assembly of a long-read Amblyomma americanum tick genome.</title>
        <authorList>
            <person name="Chou S."/>
            <person name="Poskanzer K.E."/>
            <person name="Rollins M."/>
            <person name="Thuy-Boun P.S."/>
        </authorList>
    </citation>
    <scope>NUCLEOTIDE SEQUENCE [LARGE SCALE GENOMIC DNA]</scope>
    <source>
        <strain evidence="9">F_SG_1</strain>
        <tissue evidence="9">Salivary glands</tissue>
    </source>
</reference>
<comment type="caution">
    <text evidence="9">The sequence shown here is derived from an EMBL/GenBank/DDBJ whole genome shotgun (WGS) entry which is preliminary data.</text>
</comment>
<evidence type="ECO:0000313" key="10">
    <source>
        <dbReference type="Proteomes" id="UP001321473"/>
    </source>
</evidence>
<gene>
    <name evidence="9" type="ORF">V5799_023329</name>
</gene>
<dbReference type="InterPro" id="IPR036961">
    <property type="entry name" value="Kinesin_motor_dom_sf"/>
</dbReference>
<dbReference type="AlphaFoldDB" id="A0AAQ4FIL8"/>
<dbReference type="GO" id="GO:0005524">
    <property type="term" value="F:ATP binding"/>
    <property type="evidence" value="ECO:0007669"/>
    <property type="project" value="UniProtKB-UniRule"/>
</dbReference>
<feature type="region of interest" description="Disordered" evidence="7">
    <location>
        <begin position="1"/>
        <end position="50"/>
    </location>
</feature>
<keyword evidence="2 5" id="KW-0547">Nucleotide-binding</keyword>
<dbReference type="PANTHER" id="PTHR47968">
    <property type="entry name" value="CENTROMERE PROTEIN E"/>
    <property type="match status" value="1"/>
</dbReference>
<dbReference type="EMBL" id="JARKHS020002310">
    <property type="protein sequence ID" value="KAK8786896.1"/>
    <property type="molecule type" value="Genomic_DNA"/>
</dbReference>
<dbReference type="PROSITE" id="PS50067">
    <property type="entry name" value="KINESIN_MOTOR_2"/>
    <property type="match status" value="1"/>
</dbReference>
<dbReference type="SMART" id="SM00129">
    <property type="entry name" value="KISc"/>
    <property type="match status" value="1"/>
</dbReference>
<feature type="region of interest" description="Disordered" evidence="7">
    <location>
        <begin position="705"/>
        <end position="773"/>
    </location>
</feature>
<comment type="similarity">
    <text evidence="5 6">Belongs to the TRAFAC class myosin-kinesin ATPase superfamily. Kinesin family.</text>
</comment>
<dbReference type="PANTHER" id="PTHR47968:SF65">
    <property type="entry name" value="KINESIN MOTOR DOMAIN-CONTAINING PROTEIN"/>
    <property type="match status" value="1"/>
</dbReference>
<feature type="domain" description="Kinesin motor" evidence="8">
    <location>
        <begin position="46"/>
        <end position="388"/>
    </location>
</feature>
<keyword evidence="4" id="KW-0963">Cytoplasm</keyword>
<feature type="binding site" evidence="5">
    <location>
        <begin position="145"/>
        <end position="152"/>
    </location>
    <ligand>
        <name>ATP</name>
        <dbReference type="ChEBI" id="CHEBI:30616"/>
    </ligand>
</feature>
<evidence type="ECO:0000256" key="5">
    <source>
        <dbReference type="PROSITE-ProRule" id="PRU00283"/>
    </source>
</evidence>
<dbReference type="InterPro" id="IPR027640">
    <property type="entry name" value="Kinesin-like_fam"/>
</dbReference>
<evidence type="ECO:0000313" key="9">
    <source>
        <dbReference type="EMBL" id="KAK8786896.1"/>
    </source>
</evidence>
<dbReference type="PROSITE" id="PS00411">
    <property type="entry name" value="KINESIN_MOTOR_1"/>
    <property type="match status" value="1"/>
</dbReference>
<comment type="subcellular location">
    <subcellularLocation>
        <location evidence="1">Cytoplasm</location>
        <location evidence="1">Cytoskeleton</location>
    </subcellularLocation>
</comment>
<name>A0AAQ4FIL8_AMBAM</name>
<dbReference type="InterPro" id="IPR019821">
    <property type="entry name" value="Kinesin_motor_CS"/>
</dbReference>
<dbReference type="InterPro" id="IPR027417">
    <property type="entry name" value="P-loop_NTPase"/>
</dbReference>
<keyword evidence="4" id="KW-0206">Cytoskeleton</keyword>
<evidence type="ECO:0000256" key="1">
    <source>
        <dbReference type="ARBA" id="ARBA00004245"/>
    </source>
</evidence>
<feature type="region of interest" description="Disordered" evidence="7">
    <location>
        <begin position="813"/>
        <end position="873"/>
    </location>
</feature>
<sequence length="873" mass="95747">MASKMAPNSTASTSRPPHKRRSNEAAPNSAAPKRRRSGGQPSASGRVNVAVRVRPLREREAETSSIVRVVDERCLVFDPKAEADPFYFQGQRACGGLVKPNKDQTFMFDKVFDETKDNMYVFEHTTKEMVVTLLDGCNCSVFAYGATGAGKTFTMLGTEHCPGVVSLTVSHLYECVDKLRSEGQSCEVAVAYLEVYNEVVRDLLCPGGPPLIVRDDPAKGIAISNLTVHKVREADALLELLLKGNKNRTQHATDANAESSRSHAIFQVYVTQTETVTGTSKGIRASKMSFIDLAGSERAAAVSRNIGARLREGTKINLSLLALGNCIDALSKNGVQRIPYRGSKLTHILKDSLGGTCRTLMIAAVTPSKLSYTDTYNTLKYAERAMKIELQAKKNIMNVNVHMSMYTALIEEYKQKVDGLQRKLDSTESEKAALAAKVQELEKSLESAVASRDALPRATPAVGSAGKSKPSTPVMSPETSLDAPDVEYCVNAAQKLYGARAKLMEQIWKHEAVIRTSLVKENWKQQVARSLRILHDDSAKEAEKLDTFLQAQASQRFAAKEALNALHAKRRRNFECGEELADKAAAAGCTEMLNSEVAALEQAIELVELRGQKETFAQLAEVLGQECNYWEGLNAVALPHLQNLYTVIKGRDWCSMDQREAHVAVIKKAKGRGVTWADEQEMVDGAPDLTTLLHAPDWRLPTTVRRKSASVPPSTVEDSLEGCPGDVTFVRLPHGSPHPRRHRRSRSSDGVAAPVPPSWSPSMPSTSSANDTFVSRTPRLQSFEPISPVRSKFAKYRPSGVHKENSGARANFAVPSVPASNPRPVRGQMRKSLSTSNINRQTPASRVSVLTSARAHQRQQPPRVYHLQGGRFK</sequence>
<dbReference type="PRINTS" id="PR00380">
    <property type="entry name" value="KINESINHEAVY"/>
</dbReference>
<dbReference type="GO" id="GO:0007018">
    <property type="term" value="P:microtubule-based movement"/>
    <property type="evidence" value="ECO:0007669"/>
    <property type="project" value="InterPro"/>
</dbReference>
<feature type="compositionally biased region" description="Polar residues" evidence="7">
    <location>
        <begin position="831"/>
        <end position="851"/>
    </location>
</feature>
<feature type="compositionally biased region" description="Polar residues" evidence="7">
    <location>
        <begin position="1"/>
        <end position="15"/>
    </location>
</feature>
<feature type="region of interest" description="Disordered" evidence="7">
    <location>
        <begin position="449"/>
        <end position="480"/>
    </location>
</feature>
<evidence type="ECO:0000256" key="4">
    <source>
        <dbReference type="ARBA" id="ARBA00023212"/>
    </source>
</evidence>
<feature type="compositionally biased region" description="Polar residues" evidence="7">
    <location>
        <begin position="469"/>
        <end position="479"/>
    </location>
</feature>
<evidence type="ECO:0000256" key="3">
    <source>
        <dbReference type="ARBA" id="ARBA00022840"/>
    </source>
</evidence>
<evidence type="ECO:0000256" key="7">
    <source>
        <dbReference type="SAM" id="MobiDB-lite"/>
    </source>
</evidence>
<evidence type="ECO:0000259" key="8">
    <source>
        <dbReference type="PROSITE" id="PS50067"/>
    </source>
</evidence>
<dbReference type="GO" id="GO:0003777">
    <property type="term" value="F:microtubule motor activity"/>
    <property type="evidence" value="ECO:0007669"/>
    <property type="project" value="InterPro"/>
</dbReference>
<dbReference type="Gene3D" id="3.40.850.10">
    <property type="entry name" value="Kinesin motor domain"/>
    <property type="match status" value="1"/>
</dbReference>
<dbReference type="InterPro" id="IPR001752">
    <property type="entry name" value="Kinesin_motor_dom"/>
</dbReference>
<keyword evidence="5 6" id="KW-0505">Motor protein</keyword>
<dbReference type="SUPFAM" id="SSF52540">
    <property type="entry name" value="P-loop containing nucleoside triphosphate hydrolases"/>
    <property type="match status" value="1"/>
</dbReference>
<dbReference type="Proteomes" id="UP001321473">
    <property type="component" value="Unassembled WGS sequence"/>
</dbReference>
<keyword evidence="10" id="KW-1185">Reference proteome</keyword>
<evidence type="ECO:0000256" key="2">
    <source>
        <dbReference type="ARBA" id="ARBA00022741"/>
    </source>
</evidence>
<dbReference type="Pfam" id="PF00225">
    <property type="entry name" value="Kinesin"/>
    <property type="match status" value="1"/>
</dbReference>
<dbReference type="GO" id="GO:0005874">
    <property type="term" value="C:microtubule"/>
    <property type="evidence" value="ECO:0007669"/>
    <property type="project" value="UniProtKB-KW"/>
</dbReference>
<accession>A0AAQ4FIL8</accession>
<protein>
    <recommendedName>
        <fullName evidence="6">Kinesin-like protein</fullName>
    </recommendedName>
</protein>